<feature type="compositionally biased region" description="Basic and acidic residues" evidence="2">
    <location>
        <begin position="356"/>
        <end position="371"/>
    </location>
</feature>
<evidence type="ECO:0000256" key="1">
    <source>
        <dbReference type="SAM" id="Coils"/>
    </source>
</evidence>
<sequence length="712" mass="80064">MDAGYLRDTLGQVVAKGCAETIAVAPVDPVHYLSLWLLKHVENAKLADELRNEKELLFQLHIAKQDKQRQEESSKQERIQKQNDKINFLRSFHNDPYLLFDECLKAILEFTGGTSAYVALVLDKPWEPPKKVPESVDGEDVPNNENAQEEEEEEEEEEASGESNPKIAGQGSEGEDPGNEGDERKEGGEEASESSGGETKKIIKPPKPPNYKKKVLLYVAATPNNEFLLNKKLDRKTGPISFSVLLQGLPKLHIPNVLYKEGVHFFQGLPLMGGYLTTPVSLKETLSQVVALLCVDTLRKDHVGTGRPFTSDEQEFITAVAQAATEALSTFLTAVSGNFSTKIIIKELQEQLQEVEDSHKAKSKGEQKKSLQNDGTEGEPNPEGEPEEGKDEGKEPIQLDETNSNGGEDAKNGDKDPDANEQDDVEDNAEEDEIEEEEEEAEEDEGQEEAEQHDDVDDSHRQMQEMSKYLKQQQKKVAKLQKQFQKCQTRLEKQAAKVIKLEKQLTRSSGMLDHLCKLLTTVLDLIIKHKDEVFGQVKKCLFPAASVHRVLKALLHVLGQSDTVVHDWTKSRQVLDEKICMVMKEYSSRSEMDLKKWDLSDIFLDGLTEMQLSEEAPIGYLAQQWLVAAKKVAFETMKCKDYKTKNENAAKDFADAELEQMVAEIDLRVAIDEEKKLALQLEDLQANFAKELSSNPTSEVQEQNVEEEDEEE</sequence>
<feature type="region of interest" description="Disordered" evidence="2">
    <location>
        <begin position="128"/>
        <end position="207"/>
    </location>
</feature>
<dbReference type="InterPro" id="IPR037856">
    <property type="entry name" value="Sdc1/DPY30"/>
</dbReference>
<dbReference type="Proteomes" id="UP000886520">
    <property type="component" value="Chromosome 2"/>
</dbReference>
<organism evidence="3 4">
    <name type="scientific">Adiantum capillus-veneris</name>
    <name type="common">Maidenhair fern</name>
    <dbReference type="NCBI Taxonomy" id="13818"/>
    <lineage>
        <taxon>Eukaryota</taxon>
        <taxon>Viridiplantae</taxon>
        <taxon>Streptophyta</taxon>
        <taxon>Embryophyta</taxon>
        <taxon>Tracheophyta</taxon>
        <taxon>Polypodiopsida</taxon>
        <taxon>Polypodiidae</taxon>
        <taxon>Polypodiales</taxon>
        <taxon>Pteridineae</taxon>
        <taxon>Pteridaceae</taxon>
        <taxon>Vittarioideae</taxon>
        <taxon>Adiantum</taxon>
    </lineage>
</organism>
<protein>
    <submittedName>
        <fullName evidence="3">Uncharacterized protein</fullName>
    </submittedName>
</protein>
<keyword evidence="4" id="KW-1185">Reference proteome</keyword>
<evidence type="ECO:0000256" key="2">
    <source>
        <dbReference type="SAM" id="MobiDB-lite"/>
    </source>
</evidence>
<gene>
    <name evidence="3" type="ORF">GOP47_0001673</name>
</gene>
<accession>A0A9D4V8P8</accession>
<proteinExistence type="predicted"/>
<feature type="coiled-coil region" evidence="1">
    <location>
        <begin position="639"/>
        <end position="687"/>
    </location>
</feature>
<feature type="compositionally biased region" description="Acidic residues" evidence="2">
    <location>
        <begin position="419"/>
        <end position="457"/>
    </location>
</feature>
<feature type="region of interest" description="Disordered" evidence="2">
    <location>
        <begin position="356"/>
        <end position="463"/>
    </location>
</feature>
<dbReference type="PANTHER" id="PTHR23356">
    <property type="entry name" value="DPY30-RELATED"/>
    <property type="match status" value="1"/>
</dbReference>
<name>A0A9D4V8P8_ADICA</name>
<feature type="compositionally biased region" description="Acidic residues" evidence="2">
    <location>
        <begin position="376"/>
        <end position="390"/>
    </location>
</feature>
<dbReference type="OrthoDB" id="432281at2759"/>
<dbReference type="CDD" id="cd22982">
    <property type="entry name" value="DD_CrRSP2-like"/>
    <property type="match status" value="1"/>
</dbReference>
<dbReference type="AlphaFoldDB" id="A0A9D4V8P8"/>
<feature type="region of interest" description="Disordered" evidence="2">
    <location>
        <begin position="690"/>
        <end position="712"/>
    </location>
</feature>
<dbReference type="EMBL" id="JABFUD020000003">
    <property type="protein sequence ID" value="KAI5081930.1"/>
    <property type="molecule type" value="Genomic_DNA"/>
</dbReference>
<comment type="caution">
    <text evidence="3">The sequence shown here is derived from an EMBL/GenBank/DDBJ whole genome shotgun (WGS) entry which is preliminary data.</text>
</comment>
<dbReference type="GO" id="GO:0048188">
    <property type="term" value="C:Set1C/COMPASS complex"/>
    <property type="evidence" value="ECO:0007669"/>
    <property type="project" value="InterPro"/>
</dbReference>
<evidence type="ECO:0000313" key="4">
    <source>
        <dbReference type="Proteomes" id="UP000886520"/>
    </source>
</evidence>
<dbReference type="PANTHER" id="PTHR23356:SF16">
    <property type="entry name" value="DPY30 DOMAIN CONTAINING 2"/>
    <property type="match status" value="1"/>
</dbReference>
<reference evidence="3" key="1">
    <citation type="submission" date="2021-01" db="EMBL/GenBank/DDBJ databases">
        <title>Adiantum capillus-veneris genome.</title>
        <authorList>
            <person name="Fang Y."/>
            <person name="Liao Q."/>
        </authorList>
    </citation>
    <scope>NUCLEOTIDE SEQUENCE</scope>
    <source>
        <strain evidence="3">H3</strain>
        <tissue evidence="3">Leaf</tissue>
    </source>
</reference>
<feature type="compositionally biased region" description="Basic and acidic residues" evidence="2">
    <location>
        <begin position="408"/>
        <end position="418"/>
    </location>
</feature>
<evidence type="ECO:0000313" key="3">
    <source>
        <dbReference type="EMBL" id="KAI5081930.1"/>
    </source>
</evidence>
<feature type="compositionally biased region" description="Acidic residues" evidence="2">
    <location>
        <begin position="136"/>
        <end position="160"/>
    </location>
</feature>
<keyword evidence="1" id="KW-0175">Coiled coil</keyword>